<feature type="domain" description="Penicillin-binding protein transpeptidase" evidence="4">
    <location>
        <begin position="338"/>
        <end position="613"/>
    </location>
</feature>
<dbReference type="InterPro" id="IPR001460">
    <property type="entry name" value="PCN-bd_Tpept"/>
</dbReference>
<dbReference type="GO" id="GO:0071555">
    <property type="term" value="P:cell wall organization"/>
    <property type="evidence" value="ECO:0007669"/>
    <property type="project" value="TreeGrafter"/>
</dbReference>
<feature type="domain" description="NTF2-like N-terminal transpeptidase" evidence="6">
    <location>
        <begin position="43"/>
        <end position="126"/>
    </location>
</feature>
<evidence type="ECO:0000259" key="4">
    <source>
        <dbReference type="Pfam" id="PF00905"/>
    </source>
</evidence>
<protein>
    <submittedName>
        <fullName evidence="7">Penicillin-binding protein</fullName>
    </submittedName>
</protein>
<dbReference type="SUPFAM" id="SSF56601">
    <property type="entry name" value="beta-lactamase/transpeptidase-like"/>
    <property type="match status" value="1"/>
</dbReference>
<accession>A0A8A4ZHG5</accession>
<dbReference type="Proteomes" id="UP000663937">
    <property type="component" value="Chromosome"/>
</dbReference>
<dbReference type="InterPro" id="IPR036138">
    <property type="entry name" value="PBP_dimer_sf"/>
</dbReference>
<keyword evidence="8" id="KW-1185">Reference proteome</keyword>
<name>A0A8A4ZHG5_9MICO</name>
<dbReference type="Gene3D" id="3.40.710.10">
    <property type="entry name" value="DD-peptidase/beta-lactamase superfamily"/>
    <property type="match status" value="1"/>
</dbReference>
<keyword evidence="3" id="KW-0472">Membrane</keyword>
<dbReference type="PANTHER" id="PTHR30627">
    <property type="entry name" value="PEPTIDOGLYCAN D,D-TRANSPEPTIDASE"/>
    <property type="match status" value="1"/>
</dbReference>
<dbReference type="Pfam" id="PF00905">
    <property type="entry name" value="Transpeptidase"/>
    <property type="match status" value="1"/>
</dbReference>
<comment type="subcellular location">
    <subcellularLocation>
        <location evidence="1">Membrane</location>
    </subcellularLocation>
</comment>
<reference evidence="7" key="1">
    <citation type="submission" date="2021-03" db="EMBL/GenBank/DDBJ databases">
        <title>Pengzhenrongella sicca gen. nov., sp. nov., a new member of suborder Micrococcineae isolated from High-Arctic tundra soil.</title>
        <authorList>
            <person name="Peng F."/>
        </authorList>
    </citation>
    <scope>NUCLEOTIDE SEQUENCE</scope>
    <source>
        <strain evidence="7">LRZ-2</strain>
    </source>
</reference>
<feature type="domain" description="Penicillin-binding protein dimerisation" evidence="5">
    <location>
        <begin position="135"/>
        <end position="298"/>
    </location>
</feature>
<dbReference type="Gene3D" id="3.90.1310.10">
    <property type="entry name" value="Penicillin-binding protein 2a (Domain 2)"/>
    <property type="match status" value="1"/>
</dbReference>
<dbReference type="InterPro" id="IPR012338">
    <property type="entry name" value="Beta-lactam/transpept-like"/>
</dbReference>
<comment type="similarity">
    <text evidence="2">Belongs to the transpeptidase family.</text>
</comment>
<dbReference type="GO" id="GO:0071972">
    <property type="term" value="F:peptidoglycan L,D-transpeptidase activity"/>
    <property type="evidence" value="ECO:0007669"/>
    <property type="project" value="TreeGrafter"/>
</dbReference>
<evidence type="ECO:0000313" key="7">
    <source>
        <dbReference type="EMBL" id="QTE31480.1"/>
    </source>
</evidence>
<evidence type="ECO:0000256" key="1">
    <source>
        <dbReference type="ARBA" id="ARBA00004370"/>
    </source>
</evidence>
<evidence type="ECO:0000256" key="2">
    <source>
        <dbReference type="ARBA" id="ARBA00007171"/>
    </source>
</evidence>
<dbReference type="SUPFAM" id="SSF56519">
    <property type="entry name" value="Penicillin binding protein dimerisation domain"/>
    <property type="match status" value="1"/>
</dbReference>
<dbReference type="InterPro" id="IPR050515">
    <property type="entry name" value="Beta-lactam/transpept"/>
</dbReference>
<dbReference type="AlphaFoldDB" id="A0A8A4ZHG5"/>
<dbReference type="EMBL" id="CP071868">
    <property type="protein sequence ID" value="QTE31480.1"/>
    <property type="molecule type" value="Genomic_DNA"/>
</dbReference>
<dbReference type="Pfam" id="PF05223">
    <property type="entry name" value="MecA_N"/>
    <property type="match status" value="1"/>
</dbReference>
<dbReference type="PANTHER" id="PTHR30627:SF24">
    <property type="entry name" value="PENICILLIN-BINDING PROTEIN 4B"/>
    <property type="match status" value="1"/>
</dbReference>
<dbReference type="Pfam" id="PF03717">
    <property type="entry name" value="PBP_dimer"/>
    <property type="match status" value="1"/>
</dbReference>
<organism evidence="7 8">
    <name type="scientific">Pengzhenrongella sicca</name>
    <dbReference type="NCBI Taxonomy" id="2819238"/>
    <lineage>
        <taxon>Bacteria</taxon>
        <taxon>Bacillati</taxon>
        <taxon>Actinomycetota</taxon>
        <taxon>Actinomycetes</taxon>
        <taxon>Micrococcales</taxon>
        <taxon>Pengzhenrongella</taxon>
    </lineage>
</organism>
<proteinExistence type="inferred from homology"/>
<dbReference type="InterPro" id="IPR007887">
    <property type="entry name" value="MecA_N"/>
</dbReference>
<dbReference type="GO" id="GO:0005886">
    <property type="term" value="C:plasma membrane"/>
    <property type="evidence" value="ECO:0007669"/>
    <property type="project" value="TreeGrafter"/>
</dbReference>
<dbReference type="KEGG" id="psic:J4E96_10950"/>
<evidence type="ECO:0000313" key="8">
    <source>
        <dbReference type="Proteomes" id="UP000663937"/>
    </source>
</evidence>
<evidence type="ECO:0000259" key="6">
    <source>
        <dbReference type="Pfam" id="PF05223"/>
    </source>
</evidence>
<gene>
    <name evidence="7" type="ORF">J4E96_10950</name>
</gene>
<evidence type="ECO:0000256" key="3">
    <source>
        <dbReference type="ARBA" id="ARBA00023136"/>
    </source>
</evidence>
<evidence type="ECO:0000259" key="5">
    <source>
        <dbReference type="Pfam" id="PF03717"/>
    </source>
</evidence>
<dbReference type="GO" id="GO:0008658">
    <property type="term" value="F:penicillin binding"/>
    <property type="evidence" value="ECO:0007669"/>
    <property type="project" value="InterPro"/>
</dbReference>
<dbReference type="GO" id="GO:0046677">
    <property type="term" value="P:response to antibiotic"/>
    <property type="evidence" value="ECO:0007669"/>
    <property type="project" value="InterPro"/>
</dbReference>
<dbReference type="InterPro" id="IPR005311">
    <property type="entry name" value="PBP_dimer"/>
</dbReference>
<sequence length="618" mass="61308">MVLAGVGACTPDTPSPTGAARALAAGITTQDLGDVALGGASVADATVQLTAAFAGLAPLAPAIVVGEPTVVEGDPATTATVPLAYTWDLDASDVDWTYTTTAALELVDDAWQVRWTPFLLAPDLLAGETLSLRRTSAARGNVLGAGGAVLVEPRPVLRLGIDKTRVDAAGQGAGARALAAVLALDPEAYAARVAAAGEKAFVEALVVRTEEPGVDLAAAAAVPGAIQVPDTLPLAPSRRFARPVLGAAGPATAEIVDASAGDVVAGDLTGLSGLQRQYDEQLRGLPALTVVATAADGVTQRDVFATPASPGQPLQTTLDPGVQEAAEDVLDPVVPASAIVAIRPSTGEVLAAASGPGSAGYSTATLATAAPGSVFKVVSSLALLRTGLTPESAVSCPTSVDADGRTFENFPGYPAAANGEITLQTAVANSCNTAFVGARDLVAQGDLAVAAGSLGLGQDADLGYPAFLGTVPAEATGTEHAASMIGQATIQVSPLAMATVAASIASGATVVPWLVGTEAPAGTAPATALGADEATALRTMMRAVVTEGGAGLLLDVPGAEVLAKTGTAQFGADDELRNHAWMIAIQGDLAVAVYVEVGEYGSTTAGPLLAQFLTLVNG</sequence>